<dbReference type="CDD" id="cd01040">
    <property type="entry name" value="Mb-like"/>
    <property type="match status" value="1"/>
</dbReference>
<proteinExistence type="inferred from homology"/>
<name>A0AA36MCY4_CYLNA</name>
<keyword evidence="1" id="KW-0561">Oxygen transport</keyword>
<dbReference type="GO" id="GO:0005344">
    <property type="term" value="F:oxygen carrier activity"/>
    <property type="evidence" value="ECO:0007669"/>
    <property type="project" value="UniProtKB-KW"/>
</dbReference>
<dbReference type="EMBL" id="CATQJL010000316">
    <property type="protein sequence ID" value="CAJ0605870.1"/>
    <property type="molecule type" value="Genomic_DNA"/>
</dbReference>
<sequence>MSDRVSFDLCYVILFLASLRLISNRYSPARLTSRNLKTEFHFFSTICCGVMKPADVRRHTVESLKVAPLGDGHHGRDFYKYFFASHPEHRHFYKGAENYTGDDVAKSERFDKLGDAILLFVHVLANVCENESVYRAFVRRVMYEHFDRSIDPELWKPFWDYWMGFLKSKGAVLTAEQKQAWKEFGTVFNAECQAYLTRMERPHA</sequence>
<evidence type="ECO:0000313" key="4">
    <source>
        <dbReference type="Proteomes" id="UP001176961"/>
    </source>
</evidence>
<dbReference type="GO" id="GO:0019825">
    <property type="term" value="F:oxygen binding"/>
    <property type="evidence" value="ECO:0007669"/>
    <property type="project" value="InterPro"/>
</dbReference>
<dbReference type="InterPro" id="IPR044399">
    <property type="entry name" value="Mb-like_M"/>
</dbReference>
<dbReference type="InterPro" id="IPR009050">
    <property type="entry name" value="Globin-like_sf"/>
</dbReference>
<comment type="caution">
    <text evidence="3">The sequence shown here is derived from an EMBL/GenBank/DDBJ whole genome shotgun (WGS) entry which is preliminary data.</text>
</comment>
<dbReference type="Pfam" id="PF00042">
    <property type="entry name" value="Globin"/>
    <property type="match status" value="1"/>
</dbReference>
<keyword evidence="1" id="KW-0813">Transport</keyword>
<comment type="similarity">
    <text evidence="1">Belongs to the globin family.</text>
</comment>
<dbReference type="InterPro" id="IPR000971">
    <property type="entry name" value="Globin"/>
</dbReference>
<dbReference type="InterPro" id="IPR012292">
    <property type="entry name" value="Globin/Proto"/>
</dbReference>
<keyword evidence="1" id="KW-0408">Iron</keyword>
<dbReference type="PROSITE" id="PS01033">
    <property type="entry name" value="GLOBIN"/>
    <property type="match status" value="1"/>
</dbReference>
<dbReference type="Proteomes" id="UP001176961">
    <property type="component" value="Unassembled WGS sequence"/>
</dbReference>
<protein>
    <recommendedName>
        <fullName evidence="2">Globin domain-containing protein</fullName>
    </recommendedName>
</protein>
<dbReference type="GO" id="GO:0020037">
    <property type="term" value="F:heme binding"/>
    <property type="evidence" value="ECO:0007669"/>
    <property type="project" value="InterPro"/>
</dbReference>
<feature type="domain" description="Globin" evidence="2">
    <location>
        <begin position="50"/>
        <end position="197"/>
    </location>
</feature>
<keyword evidence="1" id="KW-0479">Metal-binding</keyword>
<gene>
    <name evidence="3" type="ORF">CYNAS_LOCUS17853</name>
</gene>
<keyword evidence="4" id="KW-1185">Reference proteome</keyword>
<organism evidence="3 4">
    <name type="scientific">Cylicocyclus nassatus</name>
    <name type="common">Nematode worm</name>
    <dbReference type="NCBI Taxonomy" id="53992"/>
    <lineage>
        <taxon>Eukaryota</taxon>
        <taxon>Metazoa</taxon>
        <taxon>Ecdysozoa</taxon>
        <taxon>Nematoda</taxon>
        <taxon>Chromadorea</taxon>
        <taxon>Rhabditida</taxon>
        <taxon>Rhabditina</taxon>
        <taxon>Rhabditomorpha</taxon>
        <taxon>Strongyloidea</taxon>
        <taxon>Strongylidae</taxon>
        <taxon>Cylicocyclus</taxon>
    </lineage>
</organism>
<dbReference type="AlphaFoldDB" id="A0AA36MCY4"/>
<evidence type="ECO:0000313" key="3">
    <source>
        <dbReference type="EMBL" id="CAJ0605870.1"/>
    </source>
</evidence>
<dbReference type="SUPFAM" id="SSF46458">
    <property type="entry name" value="Globin-like"/>
    <property type="match status" value="1"/>
</dbReference>
<keyword evidence="1" id="KW-0349">Heme</keyword>
<evidence type="ECO:0000256" key="1">
    <source>
        <dbReference type="RuleBase" id="RU000356"/>
    </source>
</evidence>
<accession>A0AA36MCY4</accession>
<dbReference type="Gene3D" id="1.10.490.10">
    <property type="entry name" value="Globins"/>
    <property type="match status" value="1"/>
</dbReference>
<evidence type="ECO:0000259" key="2">
    <source>
        <dbReference type="PROSITE" id="PS01033"/>
    </source>
</evidence>
<reference evidence="3" key="1">
    <citation type="submission" date="2023-07" db="EMBL/GenBank/DDBJ databases">
        <authorList>
            <consortium name="CYATHOMIX"/>
        </authorList>
    </citation>
    <scope>NUCLEOTIDE SEQUENCE</scope>
    <source>
        <strain evidence="3">N/A</strain>
    </source>
</reference>